<dbReference type="PROSITE" id="PS00061">
    <property type="entry name" value="ADH_SHORT"/>
    <property type="match status" value="1"/>
</dbReference>
<comment type="caution">
    <text evidence="5">The sequence shown here is derived from an EMBL/GenBank/DDBJ whole genome shotgun (WGS) entry which is preliminary data.</text>
</comment>
<dbReference type="PANTHER" id="PTHR42901">
    <property type="entry name" value="ALCOHOL DEHYDROGENASE"/>
    <property type="match status" value="1"/>
</dbReference>
<dbReference type="PANTHER" id="PTHR42901:SF1">
    <property type="entry name" value="ALCOHOL DEHYDROGENASE"/>
    <property type="match status" value="1"/>
</dbReference>
<keyword evidence="2" id="KW-0560">Oxidoreductase</keyword>
<dbReference type="InterPro" id="IPR002347">
    <property type="entry name" value="SDR_fam"/>
</dbReference>
<protein>
    <submittedName>
        <fullName evidence="5">SDR family NAD(P)-dependent oxidoreductase</fullName>
    </submittedName>
</protein>
<evidence type="ECO:0000256" key="2">
    <source>
        <dbReference type="ARBA" id="ARBA00023002"/>
    </source>
</evidence>
<dbReference type="SMART" id="SM00822">
    <property type="entry name" value="PKS_KR"/>
    <property type="match status" value="1"/>
</dbReference>
<sequence>MYSRYDTRNLIAFITGATAGIGAAIARRLVAEGAKVVITGRREDRLQALKEELGEQACALPLDVQDETSIRTAVESLPAAFSDINLLINNAGLAQGGELSQDAELENWRTMIDTNVTGLLQITHALLPGMTERNEGHIINIGSVAGNYPAPRGNVYAATKAFANHFSLTLRADLGGTDLRVTSIEPGMVETEFSKVRYKGDEEKARGVYEGLKVLSSEDIAEAVFWASTLPPHMNINRIEVMPTAQSFNSFALYPSED</sequence>
<evidence type="ECO:0000313" key="5">
    <source>
        <dbReference type="EMBL" id="MFC4351393.1"/>
    </source>
</evidence>
<organism evidence="5 6">
    <name type="scientific">Fodinicurvata halophila</name>
    <dbReference type="NCBI Taxonomy" id="1419723"/>
    <lineage>
        <taxon>Bacteria</taxon>
        <taxon>Pseudomonadati</taxon>
        <taxon>Pseudomonadota</taxon>
        <taxon>Alphaproteobacteria</taxon>
        <taxon>Rhodospirillales</taxon>
        <taxon>Rhodovibrionaceae</taxon>
        <taxon>Fodinicurvata</taxon>
    </lineage>
</organism>
<dbReference type="InterPro" id="IPR036291">
    <property type="entry name" value="NAD(P)-bd_dom_sf"/>
</dbReference>
<dbReference type="Gene3D" id="3.40.50.720">
    <property type="entry name" value="NAD(P)-binding Rossmann-like Domain"/>
    <property type="match status" value="1"/>
</dbReference>
<dbReference type="InterPro" id="IPR020904">
    <property type="entry name" value="Sc_DH/Rdtase_CS"/>
</dbReference>
<accession>A0ABV8UKQ9</accession>
<evidence type="ECO:0000256" key="3">
    <source>
        <dbReference type="RuleBase" id="RU000363"/>
    </source>
</evidence>
<dbReference type="Proteomes" id="UP001595799">
    <property type="component" value="Unassembled WGS sequence"/>
</dbReference>
<dbReference type="PRINTS" id="PR00081">
    <property type="entry name" value="GDHRDH"/>
</dbReference>
<dbReference type="PIRSF" id="PIRSF000126">
    <property type="entry name" value="11-beta-HSD1"/>
    <property type="match status" value="1"/>
</dbReference>
<dbReference type="SUPFAM" id="SSF51735">
    <property type="entry name" value="NAD(P)-binding Rossmann-fold domains"/>
    <property type="match status" value="1"/>
</dbReference>
<dbReference type="EMBL" id="JBHSCW010000003">
    <property type="protein sequence ID" value="MFC4351393.1"/>
    <property type="molecule type" value="Genomic_DNA"/>
</dbReference>
<evidence type="ECO:0000313" key="6">
    <source>
        <dbReference type="Proteomes" id="UP001595799"/>
    </source>
</evidence>
<name>A0ABV8UKQ9_9PROT</name>
<evidence type="ECO:0000256" key="1">
    <source>
        <dbReference type="ARBA" id="ARBA00006484"/>
    </source>
</evidence>
<reference evidence="6" key="1">
    <citation type="journal article" date="2019" name="Int. J. Syst. Evol. Microbiol.">
        <title>The Global Catalogue of Microorganisms (GCM) 10K type strain sequencing project: providing services to taxonomists for standard genome sequencing and annotation.</title>
        <authorList>
            <consortium name="The Broad Institute Genomics Platform"/>
            <consortium name="The Broad Institute Genome Sequencing Center for Infectious Disease"/>
            <person name="Wu L."/>
            <person name="Ma J."/>
        </authorList>
    </citation>
    <scope>NUCLEOTIDE SEQUENCE [LARGE SCALE GENOMIC DNA]</scope>
    <source>
        <strain evidence="6">CECT 8472</strain>
    </source>
</reference>
<proteinExistence type="inferred from homology"/>
<keyword evidence="6" id="KW-1185">Reference proteome</keyword>
<dbReference type="RefSeq" id="WP_382421726.1">
    <property type="nucleotide sequence ID" value="NZ_JBHSCW010000003.1"/>
</dbReference>
<dbReference type="PRINTS" id="PR00080">
    <property type="entry name" value="SDRFAMILY"/>
</dbReference>
<comment type="similarity">
    <text evidence="1 3">Belongs to the short-chain dehydrogenases/reductases (SDR) family.</text>
</comment>
<evidence type="ECO:0000259" key="4">
    <source>
        <dbReference type="SMART" id="SM00822"/>
    </source>
</evidence>
<dbReference type="InterPro" id="IPR057326">
    <property type="entry name" value="KR_dom"/>
</dbReference>
<feature type="domain" description="Ketoreductase" evidence="4">
    <location>
        <begin position="10"/>
        <end position="191"/>
    </location>
</feature>
<gene>
    <name evidence="5" type="ORF">ACFOW6_07550</name>
</gene>
<dbReference type="Pfam" id="PF00106">
    <property type="entry name" value="adh_short"/>
    <property type="match status" value="1"/>
</dbReference>